<proteinExistence type="inferred from homology"/>
<dbReference type="AlphaFoldDB" id="A0AAN7CM08"/>
<sequence>MAEKLNAILKSYVADGTATKDKLLGAAFVVVSKDGPIYQGSAGRTSLDPASAAFTPSSIAWTASLSKLITTLTLMRLVEQKQISLDEDVRPRVPELARLPILRGFATAATHPDKEEGEPILEPNTAPVGRTARADNSTVEGWSTPFMFPPGEGWYYGTGPDWAGQVLERVTGRRLSEYMNEHILRPLGVGGTGFYIHELERPVPFPVNPPHESGGAGLYTNGADYRRVLQELLRALAGDKRAREWQRRIVRGFGSAVEIPEGSLVDFGIGGILNIEDIEGKRKKGSIMWSGFCNRR</sequence>
<protein>
    <submittedName>
        <fullName evidence="5">Beta-lactamase/transpeptidase-like protein</fullName>
    </submittedName>
</protein>
<dbReference type="PANTHER" id="PTHR43283:SF17">
    <property type="entry name" value="(LOVD), PUTATIVE (AFU_ORTHOLOGUE AFUA_5G00920)-RELATED"/>
    <property type="match status" value="1"/>
</dbReference>
<organism evidence="5 6">
    <name type="scientific">Corynascus novoguineensis</name>
    <dbReference type="NCBI Taxonomy" id="1126955"/>
    <lineage>
        <taxon>Eukaryota</taxon>
        <taxon>Fungi</taxon>
        <taxon>Dikarya</taxon>
        <taxon>Ascomycota</taxon>
        <taxon>Pezizomycotina</taxon>
        <taxon>Sordariomycetes</taxon>
        <taxon>Sordariomycetidae</taxon>
        <taxon>Sordariales</taxon>
        <taxon>Chaetomiaceae</taxon>
        <taxon>Corynascus</taxon>
    </lineage>
</organism>
<dbReference type="GO" id="GO:0016787">
    <property type="term" value="F:hydrolase activity"/>
    <property type="evidence" value="ECO:0007669"/>
    <property type="project" value="UniProtKB-KW"/>
</dbReference>
<gene>
    <name evidence="5" type="ORF">C7999DRAFT_44677</name>
</gene>
<dbReference type="EMBL" id="MU857806">
    <property type="protein sequence ID" value="KAK4243532.1"/>
    <property type="molecule type" value="Genomic_DNA"/>
</dbReference>
<keyword evidence="2" id="KW-0378">Hydrolase</keyword>
<evidence type="ECO:0000313" key="6">
    <source>
        <dbReference type="Proteomes" id="UP001303647"/>
    </source>
</evidence>
<evidence type="ECO:0000313" key="5">
    <source>
        <dbReference type="EMBL" id="KAK4243532.1"/>
    </source>
</evidence>
<accession>A0AAN7CM08</accession>
<dbReference type="Pfam" id="PF00144">
    <property type="entry name" value="Beta-lactamase"/>
    <property type="match status" value="2"/>
</dbReference>
<reference evidence="5" key="2">
    <citation type="submission" date="2023-05" db="EMBL/GenBank/DDBJ databases">
        <authorList>
            <consortium name="Lawrence Berkeley National Laboratory"/>
            <person name="Steindorff A."/>
            <person name="Hensen N."/>
            <person name="Bonometti L."/>
            <person name="Westerberg I."/>
            <person name="Brannstrom I.O."/>
            <person name="Guillou S."/>
            <person name="Cros-Aarteil S."/>
            <person name="Calhoun S."/>
            <person name="Haridas S."/>
            <person name="Kuo A."/>
            <person name="Mondo S."/>
            <person name="Pangilinan J."/>
            <person name="Riley R."/>
            <person name="Labutti K."/>
            <person name="Andreopoulos B."/>
            <person name="Lipzen A."/>
            <person name="Chen C."/>
            <person name="Yanf M."/>
            <person name="Daum C."/>
            <person name="Ng V."/>
            <person name="Clum A."/>
            <person name="Ohm R."/>
            <person name="Martin F."/>
            <person name="Silar P."/>
            <person name="Natvig D."/>
            <person name="Lalanne C."/>
            <person name="Gautier V."/>
            <person name="Ament-Velasquez S.L."/>
            <person name="Kruys A."/>
            <person name="Hutchinson M.I."/>
            <person name="Powell A.J."/>
            <person name="Barry K."/>
            <person name="Miller A.N."/>
            <person name="Grigoriev I.V."/>
            <person name="Debuchy R."/>
            <person name="Gladieux P."/>
            <person name="Thoren M.H."/>
            <person name="Johannesson H."/>
        </authorList>
    </citation>
    <scope>NUCLEOTIDE SEQUENCE</scope>
    <source>
        <strain evidence="5">CBS 359.72</strain>
    </source>
</reference>
<dbReference type="SUPFAM" id="SSF56601">
    <property type="entry name" value="beta-lactamase/transpeptidase-like"/>
    <property type="match status" value="1"/>
</dbReference>
<evidence type="ECO:0000256" key="2">
    <source>
        <dbReference type="ARBA" id="ARBA00022801"/>
    </source>
</evidence>
<evidence type="ECO:0000256" key="1">
    <source>
        <dbReference type="ARBA" id="ARBA00009009"/>
    </source>
</evidence>
<dbReference type="InterPro" id="IPR001466">
    <property type="entry name" value="Beta-lactam-related"/>
</dbReference>
<dbReference type="InterPro" id="IPR050789">
    <property type="entry name" value="Diverse_Enzym_Activities"/>
</dbReference>
<evidence type="ECO:0000256" key="3">
    <source>
        <dbReference type="SAM" id="MobiDB-lite"/>
    </source>
</evidence>
<reference evidence="5" key="1">
    <citation type="journal article" date="2023" name="Mol. Phylogenet. Evol.">
        <title>Genome-scale phylogeny and comparative genomics of the fungal order Sordariales.</title>
        <authorList>
            <person name="Hensen N."/>
            <person name="Bonometti L."/>
            <person name="Westerberg I."/>
            <person name="Brannstrom I.O."/>
            <person name="Guillou S."/>
            <person name="Cros-Aarteil S."/>
            <person name="Calhoun S."/>
            <person name="Haridas S."/>
            <person name="Kuo A."/>
            <person name="Mondo S."/>
            <person name="Pangilinan J."/>
            <person name="Riley R."/>
            <person name="LaButti K."/>
            <person name="Andreopoulos B."/>
            <person name="Lipzen A."/>
            <person name="Chen C."/>
            <person name="Yan M."/>
            <person name="Daum C."/>
            <person name="Ng V."/>
            <person name="Clum A."/>
            <person name="Steindorff A."/>
            <person name="Ohm R.A."/>
            <person name="Martin F."/>
            <person name="Silar P."/>
            <person name="Natvig D.O."/>
            <person name="Lalanne C."/>
            <person name="Gautier V."/>
            <person name="Ament-Velasquez S.L."/>
            <person name="Kruys A."/>
            <person name="Hutchinson M.I."/>
            <person name="Powell A.J."/>
            <person name="Barry K."/>
            <person name="Miller A.N."/>
            <person name="Grigoriev I.V."/>
            <person name="Debuchy R."/>
            <person name="Gladieux P."/>
            <person name="Hiltunen Thoren M."/>
            <person name="Johannesson H."/>
        </authorList>
    </citation>
    <scope>NUCLEOTIDE SEQUENCE</scope>
    <source>
        <strain evidence="5">CBS 359.72</strain>
    </source>
</reference>
<keyword evidence="6" id="KW-1185">Reference proteome</keyword>
<feature type="region of interest" description="Disordered" evidence="3">
    <location>
        <begin position="111"/>
        <end position="135"/>
    </location>
</feature>
<dbReference type="Gene3D" id="3.40.710.10">
    <property type="entry name" value="DD-peptidase/beta-lactamase superfamily"/>
    <property type="match status" value="1"/>
</dbReference>
<dbReference type="Proteomes" id="UP001303647">
    <property type="component" value="Unassembled WGS sequence"/>
</dbReference>
<name>A0AAN7CM08_9PEZI</name>
<dbReference type="PANTHER" id="PTHR43283">
    <property type="entry name" value="BETA-LACTAMASE-RELATED"/>
    <property type="match status" value="1"/>
</dbReference>
<comment type="similarity">
    <text evidence="1">Belongs to the class-A beta-lactamase family.</text>
</comment>
<evidence type="ECO:0000259" key="4">
    <source>
        <dbReference type="Pfam" id="PF00144"/>
    </source>
</evidence>
<feature type="domain" description="Beta-lactamase-related" evidence="4">
    <location>
        <begin position="20"/>
        <end position="97"/>
    </location>
</feature>
<feature type="domain" description="Beta-lactamase-related" evidence="4">
    <location>
        <begin position="144"/>
        <end position="246"/>
    </location>
</feature>
<comment type="caution">
    <text evidence="5">The sequence shown here is derived from an EMBL/GenBank/DDBJ whole genome shotgun (WGS) entry which is preliminary data.</text>
</comment>
<dbReference type="InterPro" id="IPR012338">
    <property type="entry name" value="Beta-lactam/transpept-like"/>
</dbReference>